<evidence type="ECO:0000256" key="2">
    <source>
        <dbReference type="ARBA" id="ARBA00010178"/>
    </source>
</evidence>
<accession>A0A0F9LFK1</accession>
<dbReference type="CDD" id="cd06572">
    <property type="entry name" value="Histidinol_dh"/>
    <property type="match status" value="1"/>
</dbReference>
<name>A0A0F9LFK1_9ZZZZ</name>
<dbReference type="GO" id="GO:0004399">
    <property type="term" value="F:histidinol dehydrogenase activity"/>
    <property type="evidence" value="ECO:0007669"/>
    <property type="project" value="InterPro"/>
</dbReference>
<dbReference type="GO" id="GO:0046872">
    <property type="term" value="F:metal ion binding"/>
    <property type="evidence" value="ECO:0007669"/>
    <property type="project" value="UniProtKB-KW"/>
</dbReference>
<keyword evidence="4" id="KW-0862">Zinc</keyword>
<dbReference type="EMBL" id="LAZR01011191">
    <property type="protein sequence ID" value="KKM62965.1"/>
    <property type="molecule type" value="Genomic_DNA"/>
</dbReference>
<dbReference type="PANTHER" id="PTHR21256:SF2">
    <property type="entry name" value="HISTIDINE BIOSYNTHESIS TRIFUNCTIONAL PROTEIN"/>
    <property type="match status" value="1"/>
</dbReference>
<dbReference type="GO" id="GO:0005829">
    <property type="term" value="C:cytosol"/>
    <property type="evidence" value="ECO:0007669"/>
    <property type="project" value="TreeGrafter"/>
</dbReference>
<evidence type="ECO:0000256" key="5">
    <source>
        <dbReference type="ARBA" id="ARBA00023002"/>
    </source>
</evidence>
<dbReference type="AlphaFoldDB" id="A0A0F9LFK1"/>
<dbReference type="GO" id="GO:0000105">
    <property type="term" value="P:L-histidine biosynthetic process"/>
    <property type="evidence" value="ECO:0007669"/>
    <property type="project" value="InterPro"/>
</dbReference>
<evidence type="ECO:0000256" key="1">
    <source>
        <dbReference type="ARBA" id="ARBA00001947"/>
    </source>
</evidence>
<reference evidence="6" key="1">
    <citation type="journal article" date="2015" name="Nature">
        <title>Complex archaea that bridge the gap between prokaryotes and eukaryotes.</title>
        <authorList>
            <person name="Spang A."/>
            <person name="Saw J.H."/>
            <person name="Jorgensen S.L."/>
            <person name="Zaremba-Niedzwiedzka K."/>
            <person name="Martijn J."/>
            <person name="Lind A.E."/>
            <person name="van Eijk R."/>
            <person name="Schleper C."/>
            <person name="Guy L."/>
            <person name="Ettema T.J."/>
        </authorList>
    </citation>
    <scope>NUCLEOTIDE SEQUENCE</scope>
</reference>
<comment type="caution">
    <text evidence="6">The sequence shown here is derived from an EMBL/GenBank/DDBJ whole genome shotgun (WGS) entry which is preliminary data.</text>
</comment>
<dbReference type="PANTHER" id="PTHR21256">
    <property type="entry name" value="HISTIDINOL DEHYDROGENASE HDH"/>
    <property type="match status" value="1"/>
</dbReference>
<comment type="similarity">
    <text evidence="2">Belongs to the histidinol dehydrogenase family.</text>
</comment>
<dbReference type="SUPFAM" id="SSF53720">
    <property type="entry name" value="ALDH-like"/>
    <property type="match status" value="1"/>
</dbReference>
<organism evidence="6">
    <name type="scientific">marine sediment metagenome</name>
    <dbReference type="NCBI Taxonomy" id="412755"/>
    <lineage>
        <taxon>unclassified sequences</taxon>
        <taxon>metagenomes</taxon>
        <taxon>ecological metagenomes</taxon>
    </lineage>
</organism>
<dbReference type="PIRSF" id="PIRSF000099">
    <property type="entry name" value="Histidinol_dh"/>
    <property type="match status" value="1"/>
</dbReference>
<dbReference type="InterPro" id="IPR012131">
    <property type="entry name" value="Hstdl_DH"/>
</dbReference>
<evidence type="ECO:0008006" key="7">
    <source>
        <dbReference type="Google" id="ProtNLM"/>
    </source>
</evidence>
<dbReference type="Gene3D" id="1.20.5.1300">
    <property type="match status" value="1"/>
</dbReference>
<keyword evidence="3" id="KW-0479">Metal-binding</keyword>
<dbReference type="PRINTS" id="PR00083">
    <property type="entry name" value="HOLDHDRGNASE"/>
</dbReference>
<evidence type="ECO:0000256" key="3">
    <source>
        <dbReference type="ARBA" id="ARBA00022723"/>
    </source>
</evidence>
<protein>
    <recommendedName>
        <fullName evidence="7">Histidinol dehydrogenase</fullName>
    </recommendedName>
</protein>
<gene>
    <name evidence="6" type="ORF">LCGC14_1516330</name>
</gene>
<dbReference type="InterPro" id="IPR016161">
    <property type="entry name" value="Ald_DH/histidinol_DH"/>
</dbReference>
<dbReference type="Pfam" id="PF00815">
    <property type="entry name" value="Histidinol_dh"/>
    <property type="match status" value="1"/>
</dbReference>
<dbReference type="HAMAP" id="MF_01024">
    <property type="entry name" value="HisD"/>
    <property type="match status" value="1"/>
</dbReference>
<dbReference type="NCBIfam" id="TIGR00069">
    <property type="entry name" value="hisD"/>
    <property type="match status" value="1"/>
</dbReference>
<dbReference type="Gene3D" id="3.40.50.1980">
    <property type="entry name" value="Nitrogenase molybdenum iron protein domain"/>
    <property type="match status" value="2"/>
</dbReference>
<dbReference type="GO" id="GO:0051287">
    <property type="term" value="F:NAD binding"/>
    <property type="evidence" value="ECO:0007669"/>
    <property type="project" value="InterPro"/>
</dbReference>
<sequence>MKIYNFPSKEAEKRLSAIIDRGLGFKKKDFLEVSRIIDDVKKNGDRALVKYIRRFDSPVMTANTLKTTEEEMDNAASLTDRSFKQALGRAASQITAFHQKQLKTSWIDTDRPGTLLGQLINPVGSVGIYVPGGRGGKTPLVSSILMCTIPARIAGVEKVVMVTPPTTEGGVNPHLLVAAKKVGIRDVYKVGSAWGIAALTFGTETVPKVDMIVGPGNIYVSLAKKIVADLVGIDLIAGPSEILIIADRTANPEFTAADLLSQAEHDPLASALLVTDSHEIADAVALAVRAQLESLLRKEIAQKSLSRYGGILVVPDLDSAMAISNRIAPEHLELHIKDPFDYIGQIRNAGAVFVGDYTPESVGDYMAGPNHVLPTAGTARFASGLSVDHFIKKTNILHYSRSAFNQEAKAIIRLAEIEGLDAHAHSIRIRFQHRTGSN</sequence>
<keyword evidence="5" id="KW-0560">Oxidoreductase</keyword>
<dbReference type="FunFam" id="3.40.50.1980:FF:000001">
    <property type="entry name" value="Histidinol dehydrogenase"/>
    <property type="match status" value="1"/>
</dbReference>
<evidence type="ECO:0000256" key="4">
    <source>
        <dbReference type="ARBA" id="ARBA00022833"/>
    </source>
</evidence>
<comment type="cofactor">
    <cofactor evidence="1">
        <name>Zn(2+)</name>
        <dbReference type="ChEBI" id="CHEBI:29105"/>
    </cofactor>
</comment>
<dbReference type="InterPro" id="IPR022695">
    <property type="entry name" value="Histidinol_DH_monofunct"/>
</dbReference>
<proteinExistence type="inferred from homology"/>
<evidence type="ECO:0000313" key="6">
    <source>
        <dbReference type="EMBL" id="KKM62965.1"/>
    </source>
</evidence>